<feature type="transmembrane region" description="Helical" evidence="7">
    <location>
        <begin position="43"/>
        <end position="63"/>
    </location>
</feature>
<evidence type="ECO:0000256" key="4">
    <source>
        <dbReference type="ARBA" id="ARBA00022692"/>
    </source>
</evidence>
<dbReference type="Gene3D" id="1.10.287.1260">
    <property type="match status" value="1"/>
</dbReference>
<keyword evidence="5 7" id="KW-1133">Transmembrane helix</keyword>
<dbReference type="Gene3D" id="2.30.30.60">
    <property type="match status" value="1"/>
</dbReference>
<organism evidence="10 11">
    <name type="scientific">Patiriisocius marinistellae</name>
    <dbReference type="NCBI Taxonomy" id="2494560"/>
    <lineage>
        <taxon>Bacteria</taxon>
        <taxon>Pseudomonadati</taxon>
        <taxon>Bacteroidota</taxon>
        <taxon>Flavobacteriia</taxon>
        <taxon>Flavobacteriales</taxon>
        <taxon>Flavobacteriaceae</taxon>
        <taxon>Patiriisocius</taxon>
    </lineage>
</organism>
<dbReference type="GO" id="GO:0008381">
    <property type="term" value="F:mechanosensitive monoatomic ion channel activity"/>
    <property type="evidence" value="ECO:0007669"/>
    <property type="project" value="InterPro"/>
</dbReference>
<feature type="domain" description="Mechanosensitive ion channel MscS" evidence="8">
    <location>
        <begin position="131"/>
        <end position="196"/>
    </location>
</feature>
<evidence type="ECO:0000259" key="9">
    <source>
        <dbReference type="Pfam" id="PF21082"/>
    </source>
</evidence>
<dbReference type="RefSeq" id="WP_151894296.1">
    <property type="nucleotide sequence ID" value="NZ_BKCF01000003.1"/>
</dbReference>
<gene>
    <name evidence="10" type="ORF">ULMS_18750</name>
</gene>
<evidence type="ECO:0000313" key="11">
    <source>
        <dbReference type="Proteomes" id="UP000326994"/>
    </source>
</evidence>
<comment type="caution">
    <text evidence="10">The sequence shown here is derived from an EMBL/GenBank/DDBJ whole genome shotgun (WGS) entry which is preliminary data.</text>
</comment>
<dbReference type="SUPFAM" id="SSF82689">
    <property type="entry name" value="Mechanosensitive channel protein MscS (YggB), C-terminal domain"/>
    <property type="match status" value="1"/>
</dbReference>
<feature type="transmembrane region" description="Helical" evidence="7">
    <location>
        <begin position="109"/>
        <end position="128"/>
    </location>
</feature>
<dbReference type="Pfam" id="PF21082">
    <property type="entry name" value="MS_channel_3rd"/>
    <property type="match status" value="1"/>
</dbReference>
<dbReference type="PANTHER" id="PTHR30221">
    <property type="entry name" value="SMALL-CONDUCTANCE MECHANOSENSITIVE CHANNEL"/>
    <property type="match status" value="1"/>
</dbReference>
<evidence type="ECO:0000256" key="3">
    <source>
        <dbReference type="ARBA" id="ARBA00022475"/>
    </source>
</evidence>
<dbReference type="SUPFAM" id="SSF82861">
    <property type="entry name" value="Mechanosensitive channel protein MscS (YggB), transmembrane region"/>
    <property type="match status" value="1"/>
</dbReference>
<dbReference type="AlphaFoldDB" id="A0A5J4FUP3"/>
<dbReference type="EMBL" id="BKCF01000003">
    <property type="protein sequence ID" value="GEQ86367.1"/>
    <property type="molecule type" value="Genomic_DNA"/>
</dbReference>
<keyword evidence="4 7" id="KW-0812">Transmembrane</keyword>
<evidence type="ECO:0000256" key="7">
    <source>
        <dbReference type="SAM" id="Phobius"/>
    </source>
</evidence>
<dbReference type="Pfam" id="PF00924">
    <property type="entry name" value="MS_channel_2nd"/>
    <property type="match status" value="1"/>
</dbReference>
<accession>A0A5J4FUP3</accession>
<keyword evidence="11" id="KW-1185">Reference proteome</keyword>
<evidence type="ECO:0000259" key="8">
    <source>
        <dbReference type="Pfam" id="PF00924"/>
    </source>
</evidence>
<protein>
    <submittedName>
        <fullName evidence="10">Mechanosensitive ion channel protein</fullName>
    </submittedName>
</protein>
<dbReference type="InterPro" id="IPR011014">
    <property type="entry name" value="MscS_channel_TM-2"/>
</dbReference>
<evidence type="ECO:0000256" key="2">
    <source>
        <dbReference type="ARBA" id="ARBA00008017"/>
    </source>
</evidence>
<keyword evidence="6 7" id="KW-0472">Membrane</keyword>
<evidence type="ECO:0000313" key="10">
    <source>
        <dbReference type="EMBL" id="GEQ86367.1"/>
    </source>
</evidence>
<dbReference type="InterPro" id="IPR045275">
    <property type="entry name" value="MscS_archaea/bacteria_type"/>
</dbReference>
<feature type="transmembrane region" description="Helical" evidence="7">
    <location>
        <begin position="84"/>
        <end position="103"/>
    </location>
</feature>
<keyword evidence="3" id="KW-1003">Cell membrane</keyword>
<comment type="subcellular location">
    <subcellularLocation>
        <location evidence="1">Cell membrane</location>
        <topology evidence="1">Multi-pass membrane protein</topology>
    </subcellularLocation>
</comment>
<evidence type="ECO:0000256" key="1">
    <source>
        <dbReference type="ARBA" id="ARBA00004651"/>
    </source>
</evidence>
<proteinExistence type="inferred from homology"/>
<comment type="similarity">
    <text evidence="2">Belongs to the MscS (TC 1.A.23) family.</text>
</comment>
<dbReference type="InterPro" id="IPR006685">
    <property type="entry name" value="MscS_channel_2nd"/>
</dbReference>
<name>A0A5J4FUP3_9FLAO</name>
<dbReference type="Proteomes" id="UP000326994">
    <property type="component" value="Unassembled WGS sequence"/>
</dbReference>
<dbReference type="PANTHER" id="PTHR30221:SF1">
    <property type="entry name" value="SMALL-CONDUCTANCE MECHANOSENSITIVE CHANNEL"/>
    <property type="match status" value="1"/>
</dbReference>
<dbReference type="Gene3D" id="3.30.70.100">
    <property type="match status" value="1"/>
</dbReference>
<reference evidence="10 11" key="1">
    <citation type="submission" date="2019-08" db="EMBL/GenBank/DDBJ databases">
        <title>Ulvibacter marinistellae sp. nov., isolated from a starfish, Patiria pectinifera.</title>
        <authorList>
            <person name="Kawano K."/>
            <person name="Ushijima N."/>
            <person name="Kihara M."/>
            <person name="Itoh H."/>
        </authorList>
    </citation>
    <scope>NUCLEOTIDE SEQUENCE [LARGE SCALE GENOMIC DNA]</scope>
    <source>
        <strain evidence="10 11">KK4</strain>
    </source>
</reference>
<dbReference type="GO" id="GO:0005886">
    <property type="term" value="C:plasma membrane"/>
    <property type="evidence" value="ECO:0007669"/>
    <property type="project" value="UniProtKB-SubCell"/>
</dbReference>
<sequence>MQDTTTEVKETTKEVAKAFNVDDAISGLWEKLGGWLDALILKLPNFVIAVLVIVLFYFIAKGLQKLIKRVLLRRVKEESVKQMIGQIVFAVTLLIGFFVALGVMELDKVLTSVLAGAGVVGLAIGLALQGTLSNTVSGFILSFLPKISIGDWIETNGEKGFVTEINLRNVTVKRPDNEFTIIPNSTFIDNPFTNYSISPRSRTIVSCGVGYESDLQMVEDLTVKTIGEAFKQRDGEEVEFFFQEFGDSSINFVVRFWADCVNGKQGHQNMHKAIKAIKKAFDANDVNIPFPIRTLDFGKNNLTIHNQNNGAS</sequence>
<dbReference type="InterPro" id="IPR011066">
    <property type="entry name" value="MscS_channel_C_sf"/>
</dbReference>
<dbReference type="OrthoDB" id="1522493at2"/>
<dbReference type="InterPro" id="IPR049278">
    <property type="entry name" value="MS_channel_C"/>
</dbReference>
<feature type="domain" description="Mechanosensitive ion channel MscS C-terminal" evidence="9">
    <location>
        <begin position="205"/>
        <end position="288"/>
    </location>
</feature>
<evidence type="ECO:0000256" key="5">
    <source>
        <dbReference type="ARBA" id="ARBA00022989"/>
    </source>
</evidence>
<evidence type="ECO:0000256" key="6">
    <source>
        <dbReference type="ARBA" id="ARBA00023136"/>
    </source>
</evidence>
<dbReference type="InterPro" id="IPR010920">
    <property type="entry name" value="LSM_dom_sf"/>
</dbReference>
<dbReference type="InterPro" id="IPR023408">
    <property type="entry name" value="MscS_beta-dom_sf"/>
</dbReference>
<dbReference type="SUPFAM" id="SSF50182">
    <property type="entry name" value="Sm-like ribonucleoproteins"/>
    <property type="match status" value="1"/>
</dbReference>